<dbReference type="EMBL" id="VTPC01090138">
    <property type="protein sequence ID" value="KAF2884758.1"/>
    <property type="molecule type" value="Genomic_DNA"/>
</dbReference>
<protein>
    <submittedName>
        <fullName evidence="1">Uncharacterized protein</fullName>
    </submittedName>
</protein>
<keyword evidence="2" id="KW-1185">Reference proteome</keyword>
<dbReference type="AlphaFoldDB" id="A0A8K0G3W6"/>
<dbReference type="Proteomes" id="UP000801492">
    <property type="component" value="Unassembled WGS sequence"/>
</dbReference>
<evidence type="ECO:0000313" key="2">
    <source>
        <dbReference type="Proteomes" id="UP000801492"/>
    </source>
</evidence>
<accession>A0A8K0G3W6</accession>
<evidence type="ECO:0000313" key="1">
    <source>
        <dbReference type="EMBL" id="KAF2884758.1"/>
    </source>
</evidence>
<sequence length="100" mass="11289">MKVEQFHKSSASQVSRNADVILSWACCLLRLAQSVARKNHLVSEGSRMLNEKENQVILSLLEKKIPEIISRCCSSIFREKIMLCSLNKGVLLIDSKAQML</sequence>
<proteinExistence type="predicted"/>
<comment type="caution">
    <text evidence="1">The sequence shown here is derived from an EMBL/GenBank/DDBJ whole genome shotgun (WGS) entry which is preliminary data.</text>
</comment>
<organism evidence="1 2">
    <name type="scientific">Ignelater luminosus</name>
    <name type="common">Cucubano</name>
    <name type="synonym">Pyrophorus luminosus</name>
    <dbReference type="NCBI Taxonomy" id="2038154"/>
    <lineage>
        <taxon>Eukaryota</taxon>
        <taxon>Metazoa</taxon>
        <taxon>Ecdysozoa</taxon>
        <taxon>Arthropoda</taxon>
        <taxon>Hexapoda</taxon>
        <taxon>Insecta</taxon>
        <taxon>Pterygota</taxon>
        <taxon>Neoptera</taxon>
        <taxon>Endopterygota</taxon>
        <taxon>Coleoptera</taxon>
        <taxon>Polyphaga</taxon>
        <taxon>Elateriformia</taxon>
        <taxon>Elateroidea</taxon>
        <taxon>Elateridae</taxon>
        <taxon>Agrypninae</taxon>
        <taxon>Pyrophorini</taxon>
        <taxon>Ignelater</taxon>
    </lineage>
</organism>
<reference evidence="1" key="1">
    <citation type="submission" date="2019-08" db="EMBL/GenBank/DDBJ databases">
        <title>The genome of the North American firefly Photinus pyralis.</title>
        <authorList>
            <consortium name="Photinus pyralis genome working group"/>
            <person name="Fallon T.R."/>
            <person name="Sander Lower S.E."/>
            <person name="Weng J.-K."/>
        </authorList>
    </citation>
    <scope>NUCLEOTIDE SEQUENCE</scope>
    <source>
        <strain evidence="1">TRF0915ILg1</strain>
        <tissue evidence="1">Whole body</tissue>
    </source>
</reference>
<name>A0A8K0G3W6_IGNLU</name>
<gene>
    <name evidence="1" type="ORF">ILUMI_21412</name>
</gene>